<evidence type="ECO:0000256" key="1">
    <source>
        <dbReference type="SAM" id="MobiDB-lite"/>
    </source>
</evidence>
<dbReference type="Gramene" id="ORUFI04G24140.1">
    <property type="protein sequence ID" value="ORUFI04G24140.1"/>
    <property type="gene ID" value="ORUFI04G24140"/>
</dbReference>
<dbReference type="Proteomes" id="UP000008022">
    <property type="component" value="Unassembled WGS sequence"/>
</dbReference>
<sequence>MTAVAGWRRRGRHGSDSAGELADGGGVELGVYGSGGGGDGVMVVQGTRGWRWRRGWRQSRARRRHHWSLRGDVAVLGGGGTSRLDLEGGRLWWSATAGDLRWLATAVGDGSERNKSFLSASNQELYRLQQHSVIAAITHVLLHMRADTEQQAKVDTERPDIRPGLAGDPEHGKVSLGIVLEQLALIDSPHPELPLHGGDEREALEHGACERLERAGGVGGVEARDADVLLAGALLRLDEAGGAVDADDEVAGDLGIERAAVPGLVDAEEALDPRDDPAPI</sequence>
<dbReference type="HOGENOM" id="CLU_995308_0_0_1"/>
<name>A0A0E0PD02_ORYRU</name>
<keyword evidence="3" id="KW-1185">Reference proteome</keyword>
<dbReference type="AlphaFoldDB" id="A0A0E0PD02"/>
<evidence type="ECO:0000313" key="3">
    <source>
        <dbReference type="Proteomes" id="UP000008022"/>
    </source>
</evidence>
<dbReference type="EnsemblPlants" id="ORUFI04G24140.1">
    <property type="protein sequence ID" value="ORUFI04G24140.1"/>
    <property type="gene ID" value="ORUFI04G24140"/>
</dbReference>
<accession>A0A0E0PD02</accession>
<evidence type="ECO:0000313" key="2">
    <source>
        <dbReference type="EnsemblPlants" id="ORUFI04G24140.1"/>
    </source>
</evidence>
<reference evidence="3" key="1">
    <citation type="submission" date="2013-06" db="EMBL/GenBank/DDBJ databases">
        <authorList>
            <person name="Zhao Q."/>
        </authorList>
    </citation>
    <scope>NUCLEOTIDE SEQUENCE</scope>
    <source>
        <strain evidence="3">cv. W1943</strain>
    </source>
</reference>
<feature type="region of interest" description="Disordered" evidence="1">
    <location>
        <begin position="1"/>
        <end position="21"/>
    </location>
</feature>
<protein>
    <submittedName>
        <fullName evidence="2">Uncharacterized protein</fullName>
    </submittedName>
</protein>
<reference evidence="2" key="2">
    <citation type="submission" date="2015-06" db="UniProtKB">
        <authorList>
            <consortium name="EnsemblPlants"/>
        </authorList>
    </citation>
    <scope>IDENTIFICATION</scope>
</reference>
<dbReference type="eggNOG" id="ENOG502T1MN">
    <property type="taxonomic scope" value="Eukaryota"/>
</dbReference>
<proteinExistence type="predicted"/>
<organism evidence="2 3">
    <name type="scientific">Oryza rufipogon</name>
    <name type="common">Brownbeard rice</name>
    <name type="synonym">Asian wild rice</name>
    <dbReference type="NCBI Taxonomy" id="4529"/>
    <lineage>
        <taxon>Eukaryota</taxon>
        <taxon>Viridiplantae</taxon>
        <taxon>Streptophyta</taxon>
        <taxon>Embryophyta</taxon>
        <taxon>Tracheophyta</taxon>
        <taxon>Spermatophyta</taxon>
        <taxon>Magnoliopsida</taxon>
        <taxon>Liliopsida</taxon>
        <taxon>Poales</taxon>
        <taxon>Poaceae</taxon>
        <taxon>BOP clade</taxon>
        <taxon>Oryzoideae</taxon>
        <taxon>Oryzeae</taxon>
        <taxon>Oryzinae</taxon>
        <taxon>Oryza</taxon>
    </lineage>
</organism>